<evidence type="ECO:0000313" key="2">
    <source>
        <dbReference type="Proteomes" id="UP000006882"/>
    </source>
</evidence>
<dbReference type="Proteomes" id="UP000006882">
    <property type="component" value="Chromosome G6"/>
</dbReference>
<organism evidence="1 2">
    <name type="scientific">Prunus persica</name>
    <name type="common">Peach</name>
    <name type="synonym">Amygdalus persica</name>
    <dbReference type="NCBI Taxonomy" id="3760"/>
    <lineage>
        <taxon>Eukaryota</taxon>
        <taxon>Viridiplantae</taxon>
        <taxon>Streptophyta</taxon>
        <taxon>Embryophyta</taxon>
        <taxon>Tracheophyta</taxon>
        <taxon>Spermatophyta</taxon>
        <taxon>Magnoliopsida</taxon>
        <taxon>eudicotyledons</taxon>
        <taxon>Gunneridae</taxon>
        <taxon>Pentapetalae</taxon>
        <taxon>rosids</taxon>
        <taxon>fabids</taxon>
        <taxon>Rosales</taxon>
        <taxon>Rosaceae</taxon>
        <taxon>Amygdaloideae</taxon>
        <taxon>Amygdaleae</taxon>
        <taxon>Prunus</taxon>
    </lineage>
</organism>
<evidence type="ECO:0000313" key="1">
    <source>
        <dbReference type="EMBL" id="ONI03880.1"/>
    </source>
</evidence>
<accession>A0A251NYN9</accession>
<sequence>MASKWAILSVRPNLVFGHTAPQTSTLLFPSSNFLQSAPSGPSVAPIFLWLAERIFPRAVDLFTLNAAEIRKPFPPFFYINKGARFFHTGFSGITRKKDTDEEEEEPNFVLDCICSRRYISF</sequence>
<dbReference type="Gramene" id="ONI03880">
    <property type="protein sequence ID" value="ONI03880"/>
    <property type="gene ID" value="PRUPE_6G288200"/>
</dbReference>
<reference evidence="1 2" key="1">
    <citation type="journal article" date="2013" name="Nat. Genet.">
        <title>The high-quality draft genome of peach (Prunus persica) identifies unique patterns of genetic diversity, domestication and genome evolution.</title>
        <authorList>
            <consortium name="International Peach Genome Initiative"/>
            <person name="Verde I."/>
            <person name="Abbott A.G."/>
            <person name="Scalabrin S."/>
            <person name="Jung S."/>
            <person name="Shu S."/>
            <person name="Marroni F."/>
            <person name="Zhebentyayeva T."/>
            <person name="Dettori M.T."/>
            <person name="Grimwood J."/>
            <person name="Cattonaro F."/>
            <person name="Zuccolo A."/>
            <person name="Rossini L."/>
            <person name="Jenkins J."/>
            <person name="Vendramin E."/>
            <person name="Meisel L.A."/>
            <person name="Decroocq V."/>
            <person name="Sosinski B."/>
            <person name="Prochnik S."/>
            <person name="Mitros T."/>
            <person name="Policriti A."/>
            <person name="Cipriani G."/>
            <person name="Dondini L."/>
            <person name="Ficklin S."/>
            <person name="Goodstein D.M."/>
            <person name="Xuan P."/>
            <person name="Del Fabbro C."/>
            <person name="Aramini V."/>
            <person name="Copetti D."/>
            <person name="Gonzalez S."/>
            <person name="Horner D.S."/>
            <person name="Falchi R."/>
            <person name="Lucas S."/>
            <person name="Mica E."/>
            <person name="Maldonado J."/>
            <person name="Lazzari B."/>
            <person name="Bielenberg D."/>
            <person name="Pirona R."/>
            <person name="Miculan M."/>
            <person name="Barakat A."/>
            <person name="Testolin R."/>
            <person name="Stella A."/>
            <person name="Tartarini S."/>
            <person name="Tonutti P."/>
            <person name="Arus P."/>
            <person name="Orellana A."/>
            <person name="Wells C."/>
            <person name="Main D."/>
            <person name="Vizzotto G."/>
            <person name="Silva H."/>
            <person name="Salamini F."/>
            <person name="Schmutz J."/>
            <person name="Morgante M."/>
            <person name="Rokhsar D.S."/>
        </authorList>
    </citation>
    <scope>NUCLEOTIDE SEQUENCE [LARGE SCALE GENOMIC DNA]</scope>
    <source>
        <strain evidence="2">cv. Nemared</strain>
    </source>
</reference>
<keyword evidence="2" id="KW-1185">Reference proteome</keyword>
<protein>
    <submittedName>
        <fullName evidence="1">Uncharacterized protein</fullName>
    </submittedName>
</protein>
<name>A0A251NYN9_PRUPE</name>
<gene>
    <name evidence="1" type="ORF">PRUPE_6G288200</name>
</gene>
<proteinExistence type="predicted"/>
<dbReference type="AlphaFoldDB" id="A0A251NYN9"/>
<dbReference type="EMBL" id="CM007656">
    <property type="protein sequence ID" value="ONI03880.1"/>
    <property type="molecule type" value="Genomic_DNA"/>
</dbReference>